<dbReference type="GO" id="GO:0016042">
    <property type="term" value="P:lipid catabolic process"/>
    <property type="evidence" value="ECO:0007669"/>
    <property type="project" value="UniProtKB-KW"/>
</dbReference>
<evidence type="ECO:0000256" key="2">
    <source>
        <dbReference type="PIRNR" id="PIRNR000862"/>
    </source>
</evidence>
<evidence type="ECO:0000313" key="7">
    <source>
        <dbReference type="Proteomes" id="UP000659654"/>
    </source>
</evidence>
<feature type="active site" description="Charge relay system" evidence="3">
    <location>
        <position position="336"/>
    </location>
</feature>
<proteinExistence type="inferred from homology"/>
<sequence>MTLLTGIGAVASSGLYDVEESLDAVGIIEHWGYPAETHTAETEDGWLLDIHRIPHGKVDDGKTNKPVVILHHGVECASDNFVLNLPNQSAGFVFADAGFDVWMPNSRGNTYTNHVKYNRLQPDFWKFTADDMQKYDLPAVFDLIENVTGQSSVYYVGHSQGTVIMFAKLSDDPSFNRRLKKFFALGPGVQFTGVQGPFRLICQTDSLILGDVIWDLLPWTEFALGLLDQKTVDVLAALTCTLDIQREYCANVFYWIGGKSIQTNVTRMNVFLTHIPAGTSTANIQRYCQSLNNGGFNWYKFPTEAENIAHYGSATPPSYDLSNVNVPIYLYTTPLDYFTTQQDLDGFLIPHLNDSLIVEYNRYPNYSHMDLIWGLNATADIFSKIVNTINEDLAGN</sequence>
<keyword evidence="2" id="KW-0378">Hydrolase</keyword>
<organism evidence="6 8">
    <name type="scientific">Bursaphelenchus xylophilus</name>
    <name type="common">Pinewood nematode worm</name>
    <name type="synonym">Aphelenchoides xylophilus</name>
    <dbReference type="NCBI Taxonomy" id="6326"/>
    <lineage>
        <taxon>Eukaryota</taxon>
        <taxon>Metazoa</taxon>
        <taxon>Ecdysozoa</taxon>
        <taxon>Nematoda</taxon>
        <taxon>Chromadorea</taxon>
        <taxon>Rhabditida</taxon>
        <taxon>Tylenchina</taxon>
        <taxon>Tylenchomorpha</taxon>
        <taxon>Aphelenchoidea</taxon>
        <taxon>Aphelenchoididae</taxon>
        <taxon>Bursaphelenchus</taxon>
    </lineage>
</organism>
<dbReference type="OrthoDB" id="9974421at2759"/>
<dbReference type="SUPFAM" id="SSF53474">
    <property type="entry name" value="alpha/beta-Hydrolases"/>
    <property type="match status" value="1"/>
</dbReference>
<dbReference type="Pfam" id="PF04083">
    <property type="entry name" value="Abhydro_lipase"/>
    <property type="match status" value="1"/>
</dbReference>
<dbReference type="GO" id="GO:0016788">
    <property type="term" value="F:hydrolase activity, acting on ester bonds"/>
    <property type="evidence" value="ECO:0007669"/>
    <property type="project" value="InterPro"/>
</dbReference>
<dbReference type="InterPro" id="IPR006693">
    <property type="entry name" value="AB_hydrolase_lipase"/>
</dbReference>
<reference evidence="5" key="2">
    <citation type="submission" date="2020-09" db="EMBL/GenBank/DDBJ databases">
        <authorList>
            <person name="Kikuchi T."/>
        </authorList>
    </citation>
    <scope>NUCLEOTIDE SEQUENCE</scope>
    <source>
        <strain evidence="5">Ka4C1</strain>
    </source>
</reference>
<evidence type="ECO:0000313" key="5">
    <source>
        <dbReference type="EMBL" id="CAD5233887.1"/>
    </source>
</evidence>
<dbReference type="Proteomes" id="UP000582659">
    <property type="component" value="Unassembled WGS sequence"/>
</dbReference>
<dbReference type="eggNOG" id="KOG2624">
    <property type="taxonomic scope" value="Eukaryota"/>
</dbReference>
<dbReference type="InterPro" id="IPR025483">
    <property type="entry name" value="Lipase_euk"/>
</dbReference>
<dbReference type="EMBL" id="CAJFDI010000006">
    <property type="protein sequence ID" value="CAD5233887.1"/>
    <property type="molecule type" value="Genomic_DNA"/>
</dbReference>
<keyword evidence="2" id="KW-0442">Lipid degradation</keyword>
<dbReference type="InterPro" id="IPR029058">
    <property type="entry name" value="AB_hydrolase_fold"/>
</dbReference>
<feature type="domain" description="Partial AB-hydrolase lipase" evidence="4">
    <location>
        <begin position="27"/>
        <end position="85"/>
    </location>
</feature>
<dbReference type="AlphaFoldDB" id="A0A1I7SL28"/>
<dbReference type="Proteomes" id="UP000659654">
    <property type="component" value="Unassembled WGS sequence"/>
</dbReference>
<gene>
    <name evidence="5" type="ORF">BXYJ_LOCUS13978</name>
</gene>
<dbReference type="WBParaSite" id="BXY_1376000.1">
    <property type="protein sequence ID" value="BXY_1376000.1"/>
    <property type="gene ID" value="BXY_1376000"/>
</dbReference>
<feature type="active site" description="Charge relay system" evidence="3">
    <location>
        <position position="368"/>
    </location>
</feature>
<evidence type="ECO:0000256" key="1">
    <source>
        <dbReference type="ARBA" id="ARBA00010701"/>
    </source>
</evidence>
<name>A0A1I7SL28_BURXY</name>
<dbReference type="Gene3D" id="3.40.50.1820">
    <property type="entry name" value="alpha/beta hydrolase"/>
    <property type="match status" value="1"/>
</dbReference>
<evidence type="ECO:0000256" key="3">
    <source>
        <dbReference type="PIRSR" id="PIRSR000862-1"/>
    </source>
</evidence>
<dbReference type="FunFam" id="3.40.50.1820:FF:000179">
    <property type="entry name" value="Lipase"/>
    <property type="match status" value="1"/>
</dbReference>
<dbReference type="Proteomes" id="UP000095284">
    <property type="component" value="Unplaced"/>
</dbReference>
<dbReference type="EMBL" id="CAJFCV020000006">
    <property type="protein sequence ID" value="CAG9129346.1"/>
    <property type="molecule type" value="Genomic_DNA"/>
</dbReference>
<feature type="active site" description="Nucleophile" evidence="3">
    <location>
        <position position="159"/>
    </location>
</feature>
<dbReference type="SMR" id="A0A1I7SL28"/>
<comment type="similarity">
    <text evidence="1 2">Belongs to the AB hydrolase superfamily. Lipase family.</text>
</comment>
<keyword evidence="2" id="KW-0443">Lipid metabolism</keyword>
<evidence type="ECO:0000259" key="4">
    <source>
        <dbReference type="Pfam" id="PF04083"/>
    </source>
</evidence>
<reference evidence="8" key="1">
    <citation type="submission" date="2016-11" db="UniProtKB">
        <authorList>
            <consortium name="WormBaseParasite"/>
        </authorList>
    </citation>
    <scope>IDENTIFICATION</scope>
</reference>
<keyword evidence="7" id="KW-1185">Reference proteome</keyword>
<evidence type="ECO:0000313" key="8">
    <source>
        <dbReference type="WBParaSite" id="BXY_1376000.1"/>
    </source>
</evidence>
<protein>
    <recommendedName>
        <fullName evidence="2">Lipase</fullName>
    </recommendedName>
</protein>
<dbReference type="PANTHER" id="PTHR11005">
    <property type="entry name" value="LYSOSOMAL ACID LIPASE-RELATED"/>
    <property type="match status" value="1"/>
</dbReference>
<dbReference type="PIRSF" id="PIRSF000862">
    <property type="entry name" value="Steryl_ester_lip"/>
    <property type="match status" value="1"/>
</dbReference>
<accession>A0A1I7SL28</accession>
<evidence type="ECO:0000313" key="6">
    <source>
        <dbReference type="Proteomes" id="UP000095284"/>
    </source>
</evidence>